<dbReference type="SUPFAM" id="SSF49562">
    <property type="entry name" value="C2 domain (Calcium/lipid-binding domain, CaLB)"/>
    <property type="match status" value="2"/>
</dbReference>
<name>A0A7I4YXY4_HAECO</name>
<dbReference type="Proteomes" id="UP000025227">
    <property type="component" value="Unplaced"/>
</dbReference>
<protein>
    <submittedName>
        <fullName evidence="3">C2 domain-containing protein</fullName>
    </submittedName>
</protein>
<feature type="domain" description="C2" evidence="1">
    <location>
        <begin position="67"/>
        <end position="184"/>
    </location>
</feature>
<organism evidence="2 3">
    <name type="scientific">Haemonchus contortus</name>
    <name type="common">Barber pole worm</name>
    <dbReference type="NCBI Taxonomy" id="6289"/>
    <lineage>
        <taxon>Eukaryota</taxon>
        <taxon>Metazoa</taxon>
        <taxon>Ecdysozoa</taxon>
        <taxon>Nematoda</taxon>
        <taxon>Chromadorea</taxon>
        <taxon>Rhabditida</taxon>
        <taxon>Rhabditina</taxon>
        <taxon>Rhabditomorpha</taxon>
        <taxon>Strongyloidea</taxon>
        <taxon>Trichostrongylidae</taxon>
        <taxon>Haemonchus</taxon>
    </lineage>
</organism>
<evidence type="ECO:0000313" key="2">
    <source>
        <dbReference type="Proteomes" id="UP000025227"/>
    </source>
</evidence>
<sequence length="378" mass="42064">MYSVFSSCLMQCCPHAGVLFVPILRPPRPQNDDEFEKYEPRPKIVIEKRDFELSRPYYNGGLGEGFEPTVPSLRISAQHVNQKDAVIVKIISLHGCSLLVDDATQVRLSVSNQKTKHQTAIARGQEPVFNQTFTITGLNRDTLLTSTLRFRVYSRTGKSRMNLRAEGTLEGHRLSQHGLIPYTITLTPLINTVKSEIPPAGLSPSMHRVSNGSVASGDSRRNSMVDSCGRFCSQPTNGAPELLIALCYDTDHGCLTVGIERGSSLSEKSRPTDTFIKIVALGEFGNELWRQKTELVKGCSEPQYDHSASIQLHRPDLDVCTVRIEVWSSVGVLRRRQMLGWLALGLNSSSPDAQEHWEQMIQGSGITVTKWHQVLPPE</sequence>
<reference evidence="3" key="1">
    <citation type="submission" date="2020-12" db="UniProtKB">
        <authorList>
            <consortium name="WormBaseParasite"/>
        </authorList>
    </citation>
    <scope>IDENTIFICATION</scope>
    <source>
        <strain evidence="3">MHco3</strain>
    </source>
</reference>
<dbReference type="PANTHER" id="PTHR46129:SF2">
    <property type="entry name" value="SYNAPTOTAGMIN 14, ISOFORM D"/>
    <property type="match status" value="1"/>
</dbReference>
<dbReference type="InterPro" id="IPR043541">
    <property type="entry name" value="SYT14/14L/16"/>
</dbReference>
<keyword evidence="2" id="KW-1185">Reference proteome</keyword>
<dbReference type="PROSITE" id="PS50004">
    <property type="entry name" value="C2"/>
    <property type="match status" value="2"/>
</dbReference>
<evidence type="ECO:0000313" key="3">
    <source>
        <dbReference type="WBParaSite" id="HCON_00162180-00001"/>
    </source>
</evidence>
<feature type="domain" description="C2" evidence="1">
    <location>
        <begin position="238"/>
        <end position="372"/>
    </location>
</feature>
<evidence type="ECO:0000259" key="1">
    <source>
        <dbReference type="PROSITE" id="PS50004"/>
    </source>
</evidence>
<accession>A0A7I4YXY4</accession>
<dbReference type="AlphaFoldDB" id="A0A7I4YXY4"/>
<proteinExistence type="predicted"/>
<dbReference type="InterPro" id="IPR035892">
    <property type="entry name" value="C2_domain_sf"/>
</dbReference>
<dbReference type="WBParaSite" id="HCON_00162180-00001">
    <property type="protein sequence ID" value="HCON_00162180-00001"/>
    <property type="gene ID" value="HCON_00162180"/>
</dbReference>
<dbReference type="Gene3D" id="2.60.40.150">
    <property type="entry name" value="C2 domain"/>
    <property type="match status" value="2"/>
</dbReference>
<dbReference type="InterPro" id="IPR000008">
    <property type="entry name" value="C2_dom"/>
</dbReference>
<dbReference type="PANTHER" id="PTHR46129">
    <property type="entry name" value="SYNAPTOTAGMIN 14, ISOFORM D"/>
    <property type="match status" value="1"/>
</dbReference>
<dbReference type="Pfam" id="PF00168">
    <property type="entry name" value="C2"/>
    <property type="match status" value="2"/>
</dbReference>
<dbReference type="GO" id="GO:0005543">
    <property type="term" value="F:phospholipid binding"/>
    <property type="evidence" value="ECO:0007669"/>
    <property type="project" value="TreeGrafter"/>
</dbReference>
<dbReference type="OrthoDB" id="5978493at2759"/>
<dbReference type="SMART" id="SM00239">
    <property type="entry name" value="C2"/>
    <property type="match status" value="2"/>
</dbReference>